<keyword evidence="2" id="KW-0645">Protease</keyword>
<dbReference type="PROSITE" id="PS00141">
    <property type="entry name" value="ASP_PROTEASE"/>
    <property type="match status" value="1"/>
</dbReference>
<dbReference type="AlphaFoldDB" id="A0A450UGQ0"/>
<name>A0A450UGQ0_9GAMM</name>
<dbReference type="GO" id="GO:0006508">
    <property type="term" value="P:proteolysis"/>
    <property type="evidence" value="ECO:0007669"/>
    <property type="project" value="UniProtKB-KW"/>
</dbReference>
<proteinExistence type="predicted"/>
<dbReference type="SUPFAM" id="SSF50630">
    <property type="entry name" value="Acid proteases"/>
    <property type="match status" value="1"/>
</dbReference>
<dbReference type="Pfam" id="PF13650">
    <property type="entry name" value="Asp_protease_2"/>
    <property type="match status" value="1"/>
</dbReference>
<keyword evidence="2" id="KW-0378">Hydrolase</keyword>
<protein>
    <submittedName>
        <fullName evidence="2">Aspartyl protease</fullName>
    </submittedName>
</protein>
<accession>A0A450UGQ0</accession>
<dbReference type="GO" id="GO:0004190">
    <property type="term" value="F:aspartic-type endopeptidase activity"/>
    <property type="evidence" value="ECO:0007669"/>
    <property type="project" value="InterPro"/>
</dbReference>
<dbReference type="InterPro" id="IPR021109">
    <property type="entry name" value="Peptidase_aspartic_dom_sf"/>
</dbReference>
<sequence>MGRIVTTVDIENLTAAGKSKKIDVLVDTGASYLTLPLAWKEQFGFFNTEEPVDLQTATQAVVKGTVCGPVRIRVEGFRAVYNEVLFLDMEPNGDEYEPLLGYIVLEQCGAAVDMIGHRLVPVKYMDLKAAPTEHFSGGPRQRRGSIQPPHGTAAPEQEAQK</sequence>
<evidence type="ECO:0000256" key="1">
    <source>
        <dbReference type="SAM" id="MobiDB-lite"/>
    </source>
</evidence>
<dbReference type="InterPro" id="IPR001969">
    <property type="entry name" value="Aspartic_peptidase_AS"/>
</dbReference>
<dbReference type="EMBL" id="CAADFF010000028">
    <property type="protein sequence ID" value="VFJ91705.1"/>
    <property type="molecule type" value="Genomic_DNA"/>
</dbReference>
<organism evidence="2">
    <name type="scientific">Candidatus Kentrum sp. LFY</name>
    <dbReference type="NCBI Taxonomy" id="2126342"/>
    <lineage>
        <taxon>Bacteria</taxon>
        <taxon>Pseudomonadati</taxon>
        <taxon>Pseudomonadota</taxon>
        <taxon>Gammaproteobacteria</taxon>
        <taxon>Candidatus Kentrum</taxon>
    </lineage>
</organism>
<feature type="region of interest" description="Disordered" evidence="1">
    <location>
        <begin position="133"/>
        <end position="161"/>
    </location>
</feature>
<dbReference type="Gene3D" id="2.40.70.10">
    <property type="entry name" value="Acid Proteases"/>
    <property type="match status" value="1"/>
</dbReference>
<reference evidence="2" key="1">
    <citation type="submission" date="2019-02" db="EMBL/GenBank/DDBJ databases">
        <authorList>
            <person name="Gruber-Vodicka R. H."/>
            <person name="Seah K. B. B."/>
        </authorList>
    </citation>
    <scope>NUCLEOTIDE SEQUENCE</scope>
    <source>
        <strain evidence="2">BECK_M7</strain>
    </source>
</reference>
<evidence type="ECO:0000313" key="2">
    <source>
        <dbReference type="EMBL" id="VFJ91705.1"/>
    </source>
</evidence>
<gene>
    <name evidence="2" type="ORF">BECKLFY1418B_GA0070995_102810</name>
</gene>